<reference evidence="2" key="2">
    <citation type="submission" date="2021-12" db="EMBL/GenBank/DDBJ databases">
        <title>Resequencing data analysis of finger millet.</title>
        <authorList>
            <person name="Hatakeyama M."/>
            <person name="Aluri S."/>
            <person name="Balachadran M.T."/>
            <person name="Sivarajan S.R."/>
            <person name="Poveda L."/>
            <person name="Shimizu-Inatsugi R."/>
            <person name="Schlapbach R."/>
            <person name="Sreeman S.M."/>
            <person name="Shimizu K.K."/>
        </authorList>
    </citation>
    <scope>NUCLEOTIDE SEQUENCE</scope>
</reference>
<reference evidence="2" key="1">
    <citation type="journal article" date="2018" name="DNA Res.">
        <title>Multiple hybrid de novo genome assembly of finger millet, an orphan allotetraploid crop.</title>
        <authorList>
            <person name="Hatakeyama M."/>
            <person name="Aluri S."/>
            <person name="Balachadran M.T."/>
            <person name="Sivarajan S.R."/>
            <person name="Patrignani A."/>
            <person name="Gruter S."/>
            <person name="Poveda L."/>
            <person name="Shimizu-Inatsugi R."/>
            <person name="Baeten J."/>
            <person name="Francoijs K.J."/>
            <person name="Nataraja K.N."/>
            <person name="Reddy Y.A.N."/>
            <person name="Phadnis S."/>
            <person name="Ravikumar R.L."/>
            <person name="Schlapbach R."/>
            <person name="Sreeman S.M."/>
            <person name="Shimizu K.K."/>
        </authorList>
    </citation>
    <scope>NUCLEOTIDE SEQUENCE</scope>
</reference>
<keyword evidence="3" id="KW-1185">Reference proteome</keyword>
<evidence type="ECO:0000259" key="1">
    <source>
        <dbReference type="Pfam" id="PF03478"/>
    </source>
</evidence>
<accession>A0AAV5DYS1</accession>
<protein>
    <recommendedName>
        <fullName evidence="1">KIB1-4 beta-propeller domain-containing protein</fullName>
    </recommendedName>
</protein>
<dbReference type="AlphaFoldDB" id="A0AAV5DYS1"/>
<dbReference type="PANTHER" id="PTHR33165:SF52">
    <property type="entry name" value="F-BOX DOMAIN-CONTAINING PROTEIN"/>
    <property type="match status" value="1"/>
</dbReference>
<dbReference type="PANTHER" id="PTHR33165">
    <property type="entry name" value="F-BOX DOMAIN CONTAINING PROTEIN-LIKE-RELATED"/>
    <property type="match status" value="1"/>
</dbReference>
<name>A0AAV5DYS1_ELECO</name>
<dbReference type="InterPro" id="IPR005174">
    <property type="entry name" value="KIB1-4_b-propeller"/>
</dbReference>
<dbReference type="Proteomes" id="UP001054889">
    <property type="component" value="Unassembled WGS sequence"/>
</dbReference>
<feature type="domain" description="KIB1-4 beta-propeller" evidence="1">
    <location>
        <begin position="81"/>
        <end position="328"/>
    </location>
</feature>
<organism evidence="2 3">
    <name type="scientific">Eleusine coracana subsp. coracana</name>
    <dbReference type="NCBI Taxonomy" id="191504"/>
    <lineage>
        <taxon>Eukaryota</taxon>
        <taxon>Viridiplantae</taxon>
        <taxon>Streptophyta</taxon>
        <taxon>Embryophyta</taxon>
        <taxon>Tracheophyta</taxon>
        <taxon>Spermatophyta</taxon>
        <taxon>Magnoliopsida</taxon>
        <taxon>Liliopsida</taxon>
        <taxon>Poales</taxon>
        <taxon>Poaceae</taxon>
        <taxon>PACMAD clade</taxon>
        <taxon>Chloridoideae</taxon>
        <taxon>Cynodonteae</taxon>
        <taxon>Eleusininae</taxon>
        <taxon>Eleusine</taxon>
    </lineage>
</organism>
<proteinExistence type="predicted"/>
<gene>
    <name evidence="2" type="primary">gb02451</name>
    <name evidence="2" type="ORF">PR202_gb02451</name>
</gene>
<evidence type="ECO:0000313" key="2">
    <source>
        <dbReference type="EMBL" id="GJN15530.1"/>
    </source>
</evidence>
<comment type="caution">
    <text evidence="2">The sequence shown here is derived from an EMBL/GenBank/DDBJ whole genome shotgun (WGS) entry which is preliminary data.</text>
</comment>
<dbReference type="Pfam" id="PF03478">
    <property type="entry name" value="Beta-prop_KIB1-4"/>
    <property type="match status" value="1"/>
</dbReference>
<dbReference type="EMBL" id="BQKI01000072">
    <property type="protein sequence ID" value="GJN15530.1"/>
    <property type="molecule type" value="Genomic_DNA"/>
</dbReference>
<sequence>MGTADGRRRGCSRTAAASSACFPPDLIPEVARRLTNLEDFFVLRASCREYRSLLPLIPSNLASQAPLLLLHHAATDSYALFHLPLRRFLRFRLPRARLTDGRDRIIQFHSLGCRVAITDYATELRVLHPFTGEETCLPIPPKMMLFTDFVLCYGNRMLTWRYCERIIQHCRLQDGDWRVASISGPYCIEDLIMVNGILYVLVTSGNSISTGYRLGVVELSDNDDSVELAFLGGQFDATTFHMDETSELYFCLAQCCGELILLISAVELYPQTYHLFRWKSAEAKWARITSLGGFTLFFNTHYFVGCLGPDHPGIARDCIYFTDPEDEGCWSQYSSVDGCFRRSGPVDLEEQLMGFASSGYWVLPSMC</sequence>
<evidence type="ECO:0000313" key="3">
    <source>
        <dbReference type="Proteomes" id="UP001054889"/>
    </source>
</evidence>